<keyword evidence="1" id="KW-0175">Coiled coil</keyword>
<evidence type="ECO:0000256" key="2">
    <source>
        <dbReference type="SAM" id="MobiDB-lite"/>
    </source>
</evidence>
<feature type="coiled-coil region" evidence="1">
    <location>
        <begin position="2235"/>
        <end position="2276"/>
    </location>
</feature>
<feature type="coiled-coil region" evidence="1">
    <location>
        <begin position="2563"/>
        <end position="2590"/>
    </location>
</feature>
<feature type="coiled-coil region" evidence="1">
    <location>
        <begin position="1663"/>
        <end position="1697"/>
    </location>
</feature>
<feature type="compositionally biased region" description="Polar residues" evidence="2">
    <location>
        <begin position="2650"/>
        <end position="2665"/>
    </location>
</feature>
<feature type="coiled-coil region" evidence="1">
    <location>
        <begin position="850"/>
        <end position="1004"/>
    </location>
</feature>
<gene>
    <name evidence="3" type="ORF">PSYICH_LOCUS10480</name>
</gene>
<feature type="coiled-coil region" evidence="1">
    <location>
        <begin position="634"/>
        <end position="736"/>
    </location>
</feature>
<feature type="coiled-coil region" evidence="1">
    <location>
        <begin position="2014"/>
        <end position="2189"/>
    </location>
</feature>
<feature type="compositionally biased region" description="Polar residues" evidence="2">
    <location>
        <begin position="2676"/>
        <end position="2691"/>
    </location>
</feature>
<evidence type="ECO:0000256" key="1">
    <source>
        <dbReference type="SAM" id="Coils"/>
    </source>
</evidence>
<feature type="coiled-coil region" evidence="1">
    <location>
        <begin position="1945"/>
        <end position="1972"/>
    </location>
</feature>
<proteinExistence type="predicted"/>
<dbReference type="OrthoDB" id="10255522at2759"/>
<dbReference type="Proteomes" id="UP001153636">
    <property type="component" value="Chromosome 4"/>
</dbReference>
<feature type="coiled-coil region" evidence="1">
    <location>
        <begin position="1264"/>
        <end position="1372"/>
    </location>
</feature>
<dbReference type="EMBL" id="OV651816">
    <property type="protein sequence ID" value="CAH1109637.1"/>
    <property type="molecule type" value="Genomic_DNA"/>
</dbReference>
<sequence>MSHLHRRTSAFHNENKLPYRVRSEGRMKTYDSSTDARAWSNVVEERRQHIVEYLSGDKINSSIGQFVPACCLIEGILASKNERLKCLKKKTEYMEKIVQLYSRLNLTPEQEEELLKIKNSFQIYTEVQGKLKEDNEKTDQDQREMFKIFEADWKEAYTEISNHISTPSSGSVELSNSDVSCKAVCENITQKIIIEGVVTLSNQIVPKIIPKGYFAGTGITLSELKSTHEVQTDVQDFAQIAETIQSISEIKFEEPEDEKEVHILVNEITKNIEHQEIVLNNADSEEKLSLNELVENKTLISYEKGDSVMIQTEEHLKILKDQLSQTEQHIQTNVNLKHKASMCEQTIKVNEDVQHETAQTAEFRKLMICTRSTSCPCLQKNKILMMKTTSTNQIRLISKKNYLRLICFPFDKINQQAAVKYANEHEYRDATNSIDVSQIYKETNFPNQQERKNNYYQITFALIDHELDDSSLLIHKTTEIVALKDALEAKESYCLEQRKHDTVALEKLESIKNVIEECDDLKKKLERSQEELNQLKKDNEFIKPIFIQHDQASETEKETDSLSIYNLTPKAKTQIITRDMQIKKKFSDQLANAHKENLVLKEKLSNFECLFSKLGICDLSNIYIEELQIKLQCLKETTRERDNLKNKVEILETQLSSYNYVLEDIEVFKQRSLLLDEVLHDRDRLSKRVEQLRGLDEEVINLRKKALRVDQLEDDLRKILKDKQIVEEEVDRLRGKCSITEIQVLTQKAEGDELQSKLVCMEHEIENLKGVSVEKQRLIEERDHLKQNLDELVRMQGDFEHMKKQMKCLEILKAERDMFKSKYENLIGLECECDILRTQVEKGKVIEKERETLENQVDDLQTCIFEQEAEIRRLVGHIDALAKGRDEQQEKLKEVITNMRAELEQKDTLIVSAEEKLATLQKELGNSINGLSTETVDLKVQNEKLEKLLEKYDNENTELKENITVLLRNNENLTIQIKDIMNENNFLLTKVEEKENSLNTLKEVLHDHEYILDEFQKIQFHSRDTSRDIETETDELNLITVARQQSITVQEKLTKISKIAGDNHFQQLLLQSKQAVQKIANELEKQYNDWDCFKTKLSSNGKNNDSGRLCSCNKDMYIGYCFTNDTGIRDKYQRRRCMRALRKRKCSRYPNQEISSIKDSGKRDNFTGIEKPDSVHIQTDIAGKLIPHNVCFSEVECEDKRETPVDDNYRIKSKKIQTSDDASTFIGDSLNQLFENNENEPKVNQKEEDAEAFESARSLDCALCKTLGERLQVLENELSATNDTLIQLQDKLDRTSAENDALRRHSAEVQEVAKDQIKNLVDFLKESKEKCSGLEKESNRLIQSNCTILFEKDQLLNDIIRLQKEKDDLQKMLANNIVVTNELRDETIKLQKLEKVINKVKPDTADNDLIESVQVENTNLKKTISAQFKEISKLLDKIKTPSIPIPIQEHKIDLDQDVLKKHIDNLENQLKQLEEITKTEVFSENVHITINDLIKRLETEEYKAEIRENTLKNIKATDPAALLNVEIAKLKQKMCLIEQDNSKLQEVILQKNIELESQINVFDIVQIEKQKLFRDILKLQEENIELKRGTAEYLKLEMELQNNANELKNATDKISCLLVDVSTLKEEEVTYLKENQCLKTEITRLKDQLDVTLNSLTLSSLRFSELQDETAKLKQTYKQLENDNINLKKDLENTDTSTQNVTDRLNQVVNENITLKDVNEVTAHQLANAKNVLENTILEARKSLTQRDSQIEMLKDQVTKCEFENYTLKKDLDEAINNLTKSNDEVCQLSQKVTTLCMENEKLKNDIYLSKAGEGDNNLKSVLNKLEIENIELTKEVNIGLKNLNLANNSIQENKNKISKLEWKISSLETENEKLKTKLQAYFKENGNKDILKQKVSQLEVNNRKLKQDIDKKYNEHEKEVHIQINNDNLKKLLVDHGNDSDQLRKKYEEVIIDLEKRISGLIQKSERLETENNKFKTDFLELENVKLMKEQNVKTLFYDASIATEDYNVNETLTKLETEFRKLKTDLNNALAEAKKCNDLENIENVLKKQISSLLSEKEELKKHFEKTLQYAENRNTRVEKLKEENSKIKYKIKQLKDEIEHLKRDLKNALHNAEKFCEINENHDELKQKQKIYELENNLEKIKENFDAALIEAKSGNEIAIQLRFDNSKQKQQISELESEITKLTHVAGTLKKVHKDQEENFKIIIELEKDNSVLNKRLNDTEMFKSQILNENNNLKYKLQQQQIDIDKLNEAIKTLTDERNELLEILAKAKENTVKNIMESTNSKFIQNLDPSKTPQILHEENLATNKKLKQMENENKTLTAIFQHKTTEIQKEEFSKLLKGSIDNIEKINVNIDGDATALQSDFSQEEKVLNNENSVDEFNEKQKENENKKLKEILQKVKQELLETNNDRNKLKNLLLDQKRKSKDIKTKVDQVEILINNERDKCKEEQIKKKALEAKINQLNEKFETVNKKLELKNIELIELKTKIENFNKSEPLKSNNKLSTITPDCFPQKGPSCELLIRDENTKIALLRKITTLEEELAKNQKHSHQTVIAMQFAIKLEKHRLLELKEKLEKERLKNKRLLGLKSQPVFSRSSVQSDVLPKEENQMKHHHIKDKNSKPRIVEHRTRHTKKRESSQVHEKLRSKTSISNETLLKMNLSQDETDKRHNRCRSPSNTPVKDTNSLPSSPKLLRTSFGPDKSPRLFSSK</sequence>
<protein>
    <submittedName>
        <fullName evidence="3">Uncharacterized protein</fullName>
    </submittedName>
</protein>
<name>A0A9P0D3K9_9CUCU</name>
<evidence type="ECO:0000313" key="4">
    <source>
        <dbReference type="Proteomes" id="UP001153636"/>
    </source>
</evidence>
<evidence type="ECO:0000313" key="3">
    <source>
        <dbReference type="EMBL" id="CAH1109637.1"/>
    </source>
</evidence>
<feature type="coiled-coil region" evidence="1">
    <location>
        <begin position="2386"/>
        <end position="2483"/>
    </location>
</feature>
<organism evidence="3 4">
    <name type="scientific">Psylliodes chrysocephalus</name>
    <dbReference type="NCBI Taxonomy" id="3402493"/>
    <lineage>
        <taxon>Eukaryota</taxon>
        <taxon>Metazoa</taxon>
        <taxon>Ecdysozoa</taxon>
        <taxon>Arthropoda</taxon>
        <taxon>Hexapoda</taxon>
        <taxon>Insecta</taxon>
        <taxon>Pterygota</taxon>
        <taxon>Neoptera</taxon>
        <taxon>Endopterygota</taxon>
        <taxon>Coleoptera</taxon>
        <taxon>Polyphaga</taxon>
        <taxon>Cucujiformia</taxon>
        <taxon>Chrysomeloidea</taxon>
        <taxon>Chrysomelidae</taxon>
        <taxon>Galerucinae</taxon>
        <taxon>Alticini</taxon>
        <taxon>Psylliodes</taxon>
    </lineage>
</organism>
<reference evidence="3" key="1">
    <citation type="submission" date="2022-01" db="EMBL/GenBank/DDBJ databases">
        <authorList>
            <person name="King R."/>
        </authorList>
    </citation>
    <scope>NUCLEOTIDE SEQUENCE</scope>
</reference>
<feature type="region of interest" description="Disordered" evidence="2">
    <location>
        <begin position="2598"/>
        <end position="2712"/>
    </location>
</feature>
<feature type="coiled-coil region" evidence="1">
    <location>
        <begin position="768"/>
        <end position="795"/>
    </location>
</feature>
<feature type="compositionally biased region" description="Basic and acidic residues" evidence="2">
    <location>
        <begin position="2620"/>
        <end position="2630"/>
    </location>
</feature>
<keyword evidence="4" id="KW-1185">Reference proteome</keyword>
<feature type="coiled-coil region" evidence="1">
    <location>
        <begin position="1816"/>
        <end position="1916"/>
    </location>
</feature>
<accession>A0A9P0D3K9</accession>
<feature type="coiled-coil region" evidence="1">
    <location>
        <begin position="1579"/>
        <end position="1627"/>
    </location>
</feature>
<feature type="compositionally biased region" description="Basic and acidic residues" evidence="2">
    <location>
        <begin position="2638"/>
        <end position="2648"/>
    </location>
</feature>
<feature type="coiled-coil region" evidence="1">
    <location>
        <begin position="508"/>
        <end position="538"/>
    </location>
</feature>